<dbReference type="AlphaFoldDB" id="A0A9E7JBY9"/>
<sequence>MDQLGKDVIYAYGHSLSGTFSVNNTRSQSLYRSQGPKRPSHRRRRRLCRFSHILRPALLLTGRCRHGSHAQPRVIPSSEPYLVPFPRSPPIFSGDGIVNHVMGCRKGSPRGGLRSLLKTWRRASASLRKRG</sequence>
<name>A0A9E7JBY9_9LILI</name>
<dbReference type="Proteomes" id="UP001055439">
    <property type="component" value="Chromosome 1"/>
</dbReference>
<keyword evidence="2" id="KW-1185">Reference proteome</keyword>
<evidence type="ECO:0000313" key="1">
    <source>
        <dbReference type="EMBL" id="URD75316.1"/>
    </source>
</evidence>
<reference evidence="1" key="1">
    <citation type="submission" date="2022-05" db="EMBL/GenBank/DDBJ databases">
        <title>The Musa troglodytarum L. genome provides insights into the mechanism of non-climacteric behaviour and enrichment of carotenoids.</title>
        <authorList>
            <person name="Wang J."/>
        </authorList>
    </citation>
    <scope>NUCLEOTIDE SEQUENCE</scope>
    <source>
        <tissue evidence="1">Leaf</tissue>
    </source>
</reference>
<organism evidence="1 2">
    <name type="scientific">Musa troglodytarum</name>
    <name type="common">fe'i banana</name>
    <dbReference type="NCBI Taxonomy" id="320322"/>
    <lineage>
        <taxon>Eukaryota</taxon>
        <taxon>Viridiplantae</taxon>
        <taxon>Streptophyta</taxon>
        <taxon>Embryophyta</taxon>
        <taxon>Tracheophyta</taxon>
        <taxon>Spermatophyta</taxon>
        <taxon>Magnoliopsida</taxon>
        <taxon>Liliopsida</taxon>
        <taxon>Zingiberales</taxon>
        <taxon>Musaceae</taxon>
        <taxon>Musa</taxon>
    </lineage>
</organism>
<dbReference type="EMBL" id="CP097502">
    <property type="protein sequence ID" value="URD75316.1"/>
    <property type="molecule type" value="Genomic_DNA"/>
</dbReference>
<proteinExistence type="predicted"/>
<accession>A0A9E7JBY9</accession>
<gene>
    <name evidence="1" type="ORF">MUK42_09139</name>
</gene>
<evidence type="ECO:0000313" key="2">
    <source>
        <dbReference type="Proteomes" id="UP001055439"/>
    </source>
</evidence>
<protein>
    <submittedName>
        <fullName evidence="1">Uncharacterized protein</fullName>
    </submittedName>
</protein>